<dbReference type="Proteomes" id="UP000612282">
    <property type="component" value="Unassembled WGS sequence"/>
</dbReference>
<keyword evidence="3" id="KW-1185">Reference proteome</keyword>
<protein>
    <submittedName>
        <fullName evidence="2">Uncharacterized protein</fullName>
    </submittedName>
</protein>
<accession>A0ABQ3X0V5</accession>
<gene>
    <name evidence="2" type="ORF">Aco03nite_005100</name>
</gene>
<evidence type="ECO:0000313" key="2">
    <source>
        <dbReference type="EMBL" id="GID52106.1"/>
    </source>
</evidence>
<name>A0ABQ3X0V5_9ACTN</name>
<evidence type="ECO:0000256" key="1">
    <source>
        <dbReference type="SAM" id="MobiDB-lite"/>
    </source>
</evidence>
<sequence>MDRSDSDEGWMGRSDSDEGWAGRSDADEGWAGWAAAGEWAGFGADGCGSVRAGAVAEDVRRARPGEDVVGVGGSGVDEAEG</sequence>
<reference evidence="2 3" key="1">
    <citation type="submission" date="2021-01" db="EMBL/GenBank/DDBJ databases">
        <title>Whole genome shotgun sequence of Actinoplanes couchii NBRC 106145.</title>
        <authorList>
            <person name="Komaki H."/>
            <person name="Tamura T."/>
        </authorList>
    </citation>
    <scope>NUCLEOTIDE SEQUENCE [LARGE SCALE GENOMIC DNA]</scope>
    <source>
        <strain evidence="2 3">NBRC 106145</strain>
    </source>
</reference>
<dbReference type="EMBL" id="BOMG01000008">
    <property type="protein sequence ID" value="GID52106.1"/>
    <property type="molecule type" value="Genomic_DNA"/>
</dbReference>
<feature type="region of interest" description="Disordered" evidence="1">
    <location>
        <begin position="1"/>
        <end position="29"/>
    </location>
</feature>
<organism evidence="2 3">
    <name type="scientific">Actinoplanes couchii</name>
    <dbReference type="NCBI Taxonomy" id="403638"/>
    <lineage>
        <taxon>Bacteria</taxon>
        <taxon>Bacillati</taxon>
        <taxon>Actinomycetota</taxon>
        <taxon>Actinomycetes</taxon>
        <taxon>Micromonosporales</taxon>
        <taxon>Micromonosporaceae</taxon>
        <taxon>Actinoplanes</taxon>
    </lineage>
</organism>
<evidence type="ECO:0000313" key="3">
    <source>
        <dbReference type="Proteomes" id="UP000612282"/>
    </source>
</evidence>
<comment type="caution">
    <text evidence="2">The sequence shown here is derived from an EMBL/GenBank/DDBJ whole genome shotgun (WGS) entry which is preliminary data.</text>
</comment>
<proteinExistence type="predicted"/>